<protein>
    <submittedName>
        <fullName evidence="1">Uncharacterized protein</fullName>
    </submittedName>
</protein>
<organism evidence="1">
    <name type="scientific">Arundo donax</name>
    <name type="common">Giant reed</name>
    <name type="synonym">Donax arundinaceus</name>
    <dbReference type="NCBI Taxonomy" id="35708"/>
    <lineage>
        <taxon>Eukaryota</taxon>
        <taxon>Viridiplantae</taxon>
        <taxon>Streptophyta</taxon>
        <taxon>Embryophyta</taxon>
        <taxon>Tracheophyta</taxon>
        <taxon>Spermatophyta</taxon>
        <taxon>Magnoliopsida</taxon>
        <taxon>Liliopsida</taxon>
        <taxon>Poales</taxon>
        <taxon>Poaceae</taxon>
        <taxon>PACMAD clade</taxon>
        <taxon>Arundinoideae</taxon>
        <taxon>Arundineae</taxon>
        <taxon>Arundo</taxon>
    </lineage>
</organism>
<dbReference type="AlphaFoldDB" id="A0A0A9BNZ0"/>
<reference evidence="1" key="2">
    <citation type="journal article" date="2015" name="Data Brief">
        <title>Shoot transcriptome of the giant reed, Arundo donax.</title>
        <authorList>
            <person name="Barrero R.A."/>
            <person name="Guerrero F.D."/>
            <person name="Moolhuijzen P."/>
            <person name="Goolsby J.A."/>
            <person name="Tidwell J."/>
            <person name="Bellgard S.E."/>
            <person name="Bellgard M.I."/>
        </authorList>
    </citation>
    <scope>NUCLEOTIDE SEQUENCE</scope>
    <source>
        <tissue evidence="1">Shoot tissue taken approximately 20 cm above the soil surface</tissue>
    </source>
</reference>
<reference evidence="1" key="1">
    <citation type="submission" date="2014-09" db="EMBL/GenBank/DDBJ databases">
        <authorList>
            <person name="Magalhaes I.L.F."/>
            <person name="Oliveira U."/>
            <person name="Santos F.R."/>
            <person name="Vidigal T.H.D.A."/>
            <person name="Brescovit A.D."/>
            <person name="Santos A.J."/>
        </authorList>
    </citation>
    <scope>NUCLEOTIDE SEQUENCE</scope>
    <source>
        <tissue evidence="1">Shoot tissue taken approximately 20 cm above the soil surface</tissue>
    </source>
</reference>
<accession>A0A0A9BNZ0</accession>
<name>A0A0A9BNZ0_ARUDO</name>
<sequence length="146" mass="16279">MYSTSSWSTTVVNPHWLDHVSVDELTNVVFSGALQALSLLFNNKSFSYPSPYQTQALNFIILREHASCSSTEQRESRTLFHSCFEGCFVANRLAILTIASGKPSHFLSISSVISSNSRGQTSLWPNVLFKNNLFESSLSRGFIAYT</sequence>
<dbReference type="EMBL" id="GBRH01234002">
    <property type="protein sequence ID" value="JAD63893.1"/>
    <property type="molecule type" value="Transcribed_RNA"/>
</dbReference>
<evidence type="ECO:0000313" key="1">
    <source>
        <dbReference type="EMBL" id="JAD63893.1"/>
    </source>
</evidence>
<proteinExistence type="predicted"/>